<comment type="caution">
    <text evidence="2">The sequence shown here is derived from an EMBL/GenBank/DDBJ whole genome shotgun (WGS) entry which is preliminary data.</text>
</comment>
<keyword evidence="3" id="KW-1185">Reference proteome</keyword>
<keyword evidence="1" id="KW-0472">Membrane</keyword>
<gene>
    <name evidence="2" type="ORF">F9U64_20510</name>
</gene>
<feature type="transmembrane region" description="Helical" evidence="1">
    <location>
        <begin position="42"/>
        <end position="59"/>
    </location>
</feature>
<keyword evidence="1" id="KW-1133">Transmembrane helix</keyword>
<feature type="transmembrane region" description="Helical" evidence="1">
    <location>
        <begin position="17"/>
        <end position="36"/>
    </location>
</feature>
<keyword evidence="1" id="KW-0812">Transmembrane</keyword>
<evidence type="ECO:0000313" key="2">
    <source>
        <dbReference type="EMBL" id="KAB8126143.1"/>
    </source>
</evidence>
<evidence type="ECO:0000313" key="3">
    <source>
        <dbReference type="Proteomes" id="UP000480246"/>
    </source>
</evidence>
<sequence>MKCSWKERQAIITYSRIWANIGAIAVLICLSLVGILPIPLTVSLTMLGILLVTVFLVLSKSKMIKIPLG</sequence>
<proteinExistence type="predicted"/>
<accession>A0A7C8GQH3</accession>
<evidence type="ECO:0000256" key="1">
    <source>
        <dbReference type="SAM" id="Phobius"/>
    </source>
</evidence>
<dbReference type="EMBL" id="WEID01000115">
    <property type="protein sequence ID" value="KAB8126143.1"/>
    <property type="molecule type" value="Genomic_DNA"/>
</dbReference>
<dbReference type="Proteomes" id="UP000480246">
    <property type="component" value="Unassembled WGS sequence"/>
</dbReference>
<reference evidence="2 3" key="1">
    <citation type="submission" date="2019-10" db="EMBL/GenBank/DDBJ databases">
        <title>Gracilibacillus sp. nov. isolated from rice seeds.</title>
        <authorList>
            <person name="He S."/>
        </authorList>
    </citation>
    <scope>NUCLEOTIDE SEQUENCE [LARGE SCALE GENOMIC DNA]</scope>
    <source>
        <strain evidence="2 3">TD8</strain>
    </source>
</reference>
<dbReference type="RefSeq" id="WP_153406743.1">
    <property type="nucleotide sequence ID" value="NZ_ML762452.1"/>
</dbReference>
<dbReference type="AlphaFoldDB" id="A0A7C8GQH3"/>
<protein>
    <submittedName>
        <fullName evidence="2">Uncharacterized protein</fullName>
    </submittedName>
</protein>
<name>A0A7C8GQH3_9BACI</name>
<organism evidence="2 3">
    <name type="scientific">Gracilibacillus oryzae</name>
    <dbReference type="NCBI Taxonomy" id="1672701"/>
    <lineage>
        <taxon>Bacteria</taxon>
        <taxon>Bacillati</taxon>
        <taxon>Bacillota</taxon>
        <taxon>Bacilli</taxon>
        <taxon>Bacillales</taxon>
        <taxon>Bacillaceae</taxon>
        <taxon>Gracilibacillus</taxon>
    </lineage>
</organism>